<gene>
    <name evidence="2" type="ORF">ACFS6H_08420</name>
</gene>
<evidence type="ECO:0000313" key="2">
    <source>
        <dbReference type="EMBL" id="MFD2919726.1"/>
    </source>
</evidence>
<evidence type="ECO:0000313" key="3">
    <source>
        <dbReference type="Proteomes" id="UP001597511"/>
    </source>
</evidence>
<feature type="domain" description="Winged helix DNA-binding" evidence="1">
    <location>
        <begin position="16"/>
        <end position="95"/>
    </location>
</feature>
<proteinExistence type="predicted"/>
<dbReference type="SUPFAM" id="SSF46785">
    <property type="entry name" value="Winged helix' DNA-binding domain"/>
    <property type="match status" value="1"/>
</dbReference>
<dbReference type="InterPro" id="IPR036390">
    <property type="entry name" value="WH_DNA-bd_sf"/>
</dbReference>
<name>A0ABW6A554_9BACT</name>
<accession>A0ABW6A554</accession>
<protein>
    <submittedName>
        <fullName evidence="2">Winged helix-turn-helix domain-containing protein</fullName>
    </submittedName>
</protein>
<dbReference type="InterPro" id="IPR027395">
    <property type="entry name" value="WH_DNA-bd_dom"/>
</dbReference>
<dbReference type="PANTHER" id="PTHR37318:SF1">
    <property type="entry name" value="BSL7504 PROTEIN"/>
    <property type="match status" value="1"/>
</dbReference>
<dbReference type="EMBL" id="JBHUOZ010000001">
    <property type="protein sequence ID" value="MFD2919726.1"/>
    <property type="molecule type" value="Genomic_DNA"/>
</dbReference>
<reference evidence="3" key="1">
    <citation type="journal article" date="2019" name="Int. J. Syst. Evol. Microbiol.">
        <title>The Global Catalogue of Microorganisms (GCM) 10K type strain sequencing project: providing services to taxonomists for standard genome sequencing and annotation.</title>
        <authorList>
            <consortium name="The Broad Institute Genomics Platform"/>
            <consortium name="The Broad Institute Genome Sequencing Center for Infectious Disease"/>
            <person name="Wu L."/>
            <person name="Ma J."/>
        </authorList>
    </citation>
    <scope>NUCLEOTIDE SEQUENCE [LARGE SCALE GENOMIC DNA]</scope>
    <source>
        <strain evidence="3">KCTC 23299</strain>
    </source>
</reference>
<dbReference type="PANTHER" id="PTHR37318">
    <property type="entry name" value="BSL7504 PROTEIN"/>
    <property type="match status" value="1"/>
</dbReference>
<comment type="caution">
    <text evidence="2">The sequence shown here is derived from an EMBL/GenBank/DDBJ whole genome shotgun (WGS) entry which is preliminary data.</text>
</comment>
<keyword evidence="3" id="KW-1185">Reference proteome</keyword>
<evidence type="ECO:0000259" key="1">
    <source>
        <dbReference type="Pfam" id="PF13601"/>
    </source>
</evidence>
<organism evidence="2 3">
    <name type="scientific">Terrimonas rubra</name>
    <dbReference type="NCBI Taxonomy" id="1035890"/>
    <lineage>
        <taxon>Bacteria</taxon>
        <taxon>Pseudomonadati</taxon>
        <taxon>Bacteroidota</taxon>
        <taxon>Chitinophagia</taxon>
        <taxon>Chitinophagales</taxon>
        <taxon>Chitinophagaceae</taxon>
        <taxon>Terrimonas</taxon>
    </lineage>
</organism>
<dbReference type="RefSeq" id="WP_386097197.1">
    <property type="nucleotide sequence ID" value="NZ_JBHUOZ010000001.1"/>
</dbReference>
<sequence>MLNPIEGLNKIFDNRIRLGVMSILMVNEEMSFNDLKSLLQLTDGNLASHLTSLETAAFIKVHKGFVGRKTNTTYSVTKAGEKAFKLHVAALESMIKGVK</sequence>
<dbReference type="InterPro" id="IPR036388">
    <property type="entry name" value="WH-like_DNA-bd_sf"/>
</dbReference>
<dbReference type="Proteomes" id="UP001597511">
    <property type="component" value="Unassembled WGS sequence"/>
</dbReference>
<dbReference type="Gene3D" id="1.10.10.10">
    <property type="entry name" value="Winged helix-like DNA-binding domain superfamily/Winged helix DNA-binding domain"/>
    <property type="match status" value="1"/>
</dbReference>
<dbReference type="Pfam" id="PF13601">
    <property type="entry name" value="HTH_34"/>
    <property type="match status" value="1"/>
</dbReference>